<dbReference type="WBParaSite" id="nRc.2.0.1.t01995-RA">
    <property type="protein sequence ID" value="nRc.2.0.1.t01995-RA"/>
    <property type="gene ID" value="nRc.2.0.1.g01995"/>
</dbReference>
<evidence type="ECO:0000313" key="2">
    <source>
        <dbReference type="WBParaSite" id="nRc.2.0.1.t01995-RA"/>
    </source>
</evidence>
<sequence>MDLPKLSLCFIGAFTKSDCRKPSTYYYGCSILKPIKIYHQLIKNYCYIDVVS</sequence>
<organism evidence="1 2">
    <name type="scientific">Romanomermis culicivorax</name>
    <name type="common">Nematode worm</name>
    <dbReference type="NCBI Taxonomy" id="13658"/>
    <lineage>
        <taxon>Eukaryota</taxon>
        <taxon>Metazoa</taxon>
        <taxon>Ecdysozoa</taxon>
        <taxon>Nematoda</taxon>
        <taxon>Enoplea</taxon>
        <taxon>Dorylaimia</taxon>
        <taxon>Mermithida</taxon>
        <taxon>Mermithoidea</taxon>
        <taxon>Mermithidae</taxon>
        <taxon>Romanomermis</taxon>
    </lineage>
</organism>
<keyword evidence="1" id="KW-1185">Reference proteome</keyword>
<evidence type="ECO:0000313" key="1">
    <source>
        <dbReference type="Proteomes" id="UP000887565"/>
    </source>
</evidence>
<name>A0A915HKK5_ROMCU</name>
<proteinExistence type="predicted"/>
<protein>
    <submittedName>
        <fullName evidence="2">Uncharacterized protein</fullName>
    </submittedName>
</protein>
<dbReference type="Proteomes" id="UP000887565">
    <property type="component" value="Unplaced"/>
</dbReference>
<reference evidence="2" key="1">
    <citation type="submission" date="2022-11" db="UniProtKB">
        <authorList>
            <consortium name="WormBaseParasite"/>
        </authorList>
    </citation>
    <scope>IDENTIFICATION</scope>
</reference>
<accession>A0A915HKK5</accession>
<dbReference type="AlphaFoldDB" id="A0A915HKK5"/>